<feature type="chain" id="PRO_5034519641" evidence="1">
    <location>
        <begin position="20"/>
        <end position="82"/>
    </location>
</feature>
<evidence type="ECO:0000313" key="2">
    <source>
        <dbReference type="EMBL" id="KAF4982949.1"/>
    </source>
</evidence>
<evidence type="ECO:0000313" key="3">
    <source>
        <dbReference type="Proteomes" id="UP000635477"/>
    </source>
</evidence>
<sequence>MKVTAIVVAALATLGAASPAPTKPHGCTPGTYRCTSDAKGWQVCDTSNKWVFAGYCPLKTGCVYYKPSKSPYCVPPGFEFPQ</sequence>
<reference evidence="2" key="1">
    <citation type="journal article" date="2020" name="BMC Genomics">
        <title>Correction to: Identification and distribution of gene clusters required for synthesis of sphingolipid metabolism inhibitors in diverse species of the filamentous fungus Fusarium.</title>
        <authorList>
            <person name="Kim H.S."/>
            <person name="Lohmar J.M."/>
            <person name="Busman M."/>
            <person name="Brown D.W."/>
            <person name="Naumann T.A."/>
            <person name="Divon H.H."/>
            <person name="Lysoe E."/>
            <person name="Uhlig S."/>
            <person name="Proctor R.H."/>
        </authorList>
    </citation>
    <scope>NUCLEOTIDE SEQUENCE</scope>
    <source>
        <strain evidence="2">NRRL 22465</strain>
    </source>
</reference>
<keyword evidence="3" id="KW-1185">Reference proteome</keyword>
<dbReference type="OrthoDB" id="4611802at2759"/>
<keyword evidence="1" id="KW-0732">Signal</keyword>
<evidence type="ECO:0000256" key="1">
    <source>
        <dbReference type="SAM" id="SignalP"/>
    </source>
</evidence>
<protein>
    <submittedName>
        <fullName evidence="2">Uncharacterized protein</fullName>
    </submittedName>
</protein>
<dbReference type="EMBL" id="JABEYC010000091">
    <property type="protein sequence ID" value="KAF4982949.1"/>
    <property type="molecule type" value="Genomic_DNA"/>
</dbReference>
<dbReference type="Proteomes" id="UP000635477">
    <property type="component" value="Unassembled WGS sequence"/>
</dbReference>
<reference evidence="2" key="2">
    <citation type="submission" date="2020-05" db="EMBL/GenBank/DDBJ databases">
        <authorList>
            <person name="Kim H.-S."/>
            <person name="Proctor R.H."/>
            <person name="Brown D.W."/>
        </authorList>
    </citation>
    <scope>NUCLEOTIDE SEQUENCE</scope>
    <source>
        <strain evidence="2">NRRL 22465</strain>
    </source>
</reference>
<accession>A0A8H4UTA1</accession>
<name>A0A8H4UTA1_9HYPO</name>
<feature type="signal peptide" evidence="1">
    <location>
        <begin position="1"/>
        <end position="19"/>
    </location>
</feature>
<proteinExistence type="predicted"/>
<comment type="caution">
    <text evidence="2">The sequence shown here is derived from an EMBL/GenBank/DDBJ whole genome shotgun (WGS) entry which is preliminary data.</text>
</comment>
<gene>
    <name evidence="2" type="ORF">FZEAL_1519</name>
</gene>
<organism evidence="2 3">
    <name type="scientific">Fusarium zealandicum</name>
    <dbReference type="NCBI Taxonomy" id="1053134"/>
    <lineage>
        <taxon>Eukaryota</taxon>
        <taxon>Fungi</taxon>
        <taxon>Dikarya</taxon>
        <taxon>Ascomycota</taxon>
        <taxon>Pezizomycotina</taxon>
        <taxon>Sordariomycetes</taxon>
        <taxon>Hypocreomycetidae</taxon>
        <taxon>Hypocreales</taxon>
        <taxon>Nectriaceae</taxon>
        <taxon>Fusarium</taxon>
        <taxon>Fusarium staphyleae species complex</taxon>
    </lineage>
</organism>
<dbReference type="AlphaFoldDB" id="A0A8H4UTA1"/>